<sequence length="1104" mass="125944">MPPRKASVSSLSNASRKRRSSKSKLDVLSINPKQAGVKKRTSGSVAHKFHLASKSNASGLKLRLPSLASLKQSTTPSDKNSSNYMGGASALLAITQGELQPDTALLSENKITSQSEEPTSNYSLVGILPSPSISYNRFPQPDFDKSSALPESNSPSSPEPSNPHDSAPKTSVSTRHEPVPLSSTLNPQDSTPKIPFVSTRHDPVPPASTHRSLQQRQDLPLLVPKGLADKVELCKFCNQPEHNGVFDFCKKPKRLASNLDEGDNPRYHKATITARLERNYRDVRKEVLTEEVLALQTQNEELKKTNQQLTEKNIAEVGEDSFDRDRTHVRKAINCAVQLIYPQIEDLKKFNDSLDRDKLEELRDELKNIKQIEAKANASNSEANEALQDELEDIRLDLQVAEEEIRRLRDELEKREVETMVNTHQSSSLAQERQTVEKRIKELVSQNASLQSETSQHQQRLDTETKNCEMLTKEYQKQLSDYQTKVNGLNSQNAELHSTYQSEIQNLKFENQNLQSKMSQNQHTIKVLETKVQDAEMLHQGKARELNSHNLLLQSENSRLNHRMALLDAPKEDCEKCNGLVQKCKILESNVSEDSSVVDKLLLKQMIQRDLFAEENIRLQNRNENLLEGNKRLESEYSNAAEKFNLELETMKGSLDRAWLERLRRYDEQLQERQELVESLQRDLDAARHNARRVTAENGRFSEGFPTYQMSPGASRINNTASSSMTRMPQAPVSSQYTSIGSGTEPRSHSVPFAQSGSHQPRINSPTEITIGTQKEKHGSLKNHRDRGGFIKKRKEQVRDPDLNIIKSKCRELDHRLLGIKTDKDVYRAVRDRNHMTPLSTADAFVNGDGGEQPTLEMFRPCWSDLNHTWNSILQELFVAKFIEENPEMAVHGPFVKAYFMQRLETMKRALGTSIHDTQGHLSHATLKKTKRSERRRRLWKRRLEFALDNRGTEERPNRHFHALWEMIDLLGAEGMSSDEDSQRHVGAVEVVRKEWRSTDVVRLLKWLDLNSQKITAYGLPKPGPQGRPRLRLPTGQVAVSLRQPIANLPINFYDKHWYNSLSVSKRDKLNAQPEMELPTYVLTWPSNESLPQDKFDQDEYRVW</sequence>
<feature type="compositionally biased region" description="Polar residues" evidence="2">
    <location>
        <begin position="181"/>
        <end position="191"/>
    </location>
</feature>
<evidence type="ECO:0000256" key="1">
    <source>
        <dbReference type="SAM" id="Coils"/>
    </source>
</evidence>
<feature type="coiled-coil region" evidence="1">
    <location>
        <begin position="616"/>
        <end position="697"/>
    </location>
</feature>
<dbReference type="AlphaFoldDB" id="A0A4S8LER4"/>
<reference evidence="3 4" key="1">
    <citation type="journal article" date="2019" name="Nat. Ecol. Evol.">
        <title>Megaphylogeny resolves global patterns of mushroom evolution.</title>
        <authorList>
            <person name="Varga T."/>
            <person name="Krizsan K."/>
            <person name="Foldi C."/>
            <person name="Dima B."/>
            <person name="Sanchez-Garcia M."/>
            <person name="Sanchez-Ramirez S."/>
            <person name="Szollosi G.J."/>
            <person name="Szarkandi J.G."/>
            <person name="Papp V."/>
            <person name="Albert L."/>
            <person name="Andreopoulos W."/>
            <person name="Angelini C."/>
            <person name="Antonin V."/>
            <person name="Barry K.W."/>
            <person name="Bougher N.L."/>
            <person name="Buchanan P."/>
            <person name="Buyck B."/>
            <person name="Bense V."/>
            <person name="Catcheside P."/>
            <person name="Chovatia M."/>
            <person name="Cooper J."/>
            <person name="Damon W."/>
            <person name="Desjardin D."/>
            <person name="Finy P."/>
            <person name="Geml J."/>
            <person name="Haridas S."/>
            <person name="Hughes K."/>
            <person name="Justo A."/>
            <person name="Karasinski D."/>
            <person name="Kautmanova I."/>
            <person name="Kiss B."/>
            <person name="Kocsube S."/>
            <person name="Kotiranta H."/>
            <person name="LaButti K.M."/>
            <person name="Lechner B.E."/>
            <person name="Liimatainen K."/>
            <person name="Lipzen A."/>
            <person name="Lukacs Z."/>
            <person name="Mihaltcheva S."/>
            <person name="Morgado L.N."/>
            <person name="Niskanen T."/>
            <person name="Noordeloos M.E."/>
            <person name="Ohm R.A."/>
            <person name="Ortiz-Santana B."/>
            <person name="Ovrebo C."/>
            <person name="Racz N."/>
            <person name="Riley R."/>
            <person name="Savchenko A."/>
            <person name="Shiryaev A."/>
            <person name="Soop K."/>
            <person name="Spirin V."/>
            <person name="Szebenyi C."/>
            <person name="Tomsovsky M."/>
            <person name="Tulloss R.E."/>
            <person name="Uehling J."/>
            <person name="Grigoriev I.V."/>
            <person name="Vagvolgyi C."/>
            <person name="Papp T."/>
            <person name="Martin F.M."/>
            <person name="Miettinen O."/>
            <person name="Hibbett D.S."/>
            <person name="Nagy L.G."/>
        </authorList>
    </citation>
    <scope>NUCLEOTIDE SEQUENCE [LARGE SCALE GENOMIC DNA]</scope>
    <source>
        <strain evidence="3 4">CBS 962.96</strain>
    </source>
</reference>
<keyword evidence="4" id="KW-1185">Reference proteome</keyword>
<organism evidence="3 4">
    <name type="scientific">Dendrothele bispora (strain CBS 962.96)</name>
    <dbReference type="NCBI Taxonomy" id="1314807"/>
    <lineage>
        <taxon>Eukaryota</taxon>
        <taxon>Fungi</taxon>
        <taxon>Dikarya</taxon>
        <taxon>Basidiomycota</taxon>
        <taxon>Agaricomycotina</taxon>
        <taxon>Agaricomycetes</taxon>
        <taxon>Agaricomycetidae</taxon>
        <taxon>Agaricales</taxon>
        <taxon>Agaricales incertae sedis</taxon>
        <taxon>Dendrothele</taxon>
    </lineage>
</organism>
<dbReference type="OrthoDB" id="3224221at2759"/>
<feature type="coiled-coil region" evidence="1">
    <location>
        <begin position="285"/>
        <end position="315"/>
    </location>
</feature>
<feature type="coiled-coil region" evidence="1">
    <location>
        <begin position="359"/>
        <end position="531"/>
    </location>
</feature>
<feature type="region of interest" description="Disordered" evidence="2">
    <location>
        <begin position="1"/>
        <end position="44"/>
    </location>
</feature>
<evidence type="ECO:0000313" key="4">
    <source>
        <dbReference type="Proteomes" id="UP000297245"/>
    </source>
</evidence>
<dbReference type="Proteomes" id="UP000297245">
    <property type="component" value="Unassembled WGS sequence"/>
</dbReference>
<gene>
    <name evidence="3" type="ORF">K435DRAFT_919810</name>
</gene>
<dbReference type="EMBL" id="ML179449">
    <property type="protein sequence ID" value="THU87457.1"/>
    <property type="molecule type" value="Genomic_DNA"/>
</dbReference>
<feature type="region of interest" description="Disordered" evidence="2">
    <location>
        <begin position="136"/>
        <end position="214"/>
    </location>
</feature>
<protein>
    <submittedName>
        <fullName evidence="3">Uncharacterized protein</fullName>
    </submittedName>
</protein>
<proteinExistence type="predicted"/>
<feature type="region of interest" description="Disordered" evidence="2">
    <location>
        <begin position="734"/>
        <end position="765"/>
    </location>
</feature>
<name>A0A4S8LER4_DENBC</name>
<evidence type="ECO:0000256" key="2">
    <source>
        <dbReference type="SAM" id="MobiDB-lite"/>
    </source>
</evidence>
<feature type="compositionally biased region" description="Polar residues" evidence="2">
    <location>
        <begin position="753"/>
        <end position="765"/>
    </location>
</feature>
<accession>A0A4S8LER4</accession>
<evidence type="ECO:0000313" key="3">
    <source>
        <dbReference type="EMBL" id="THU87457.1"/>
    </source>
</evidence>
<keyword evidence="1" id="KW-0175">Coiled coil</keyword>